<dbReference type="InterPro" id="IPR003819">
    <property type="entry name" value="TauD/TfdA-like"/>
</dbReference>
<evidence type="ECO:0000256" key="1">
    <source>
        <dbReference type="ARBA" id="ARBA00001954"/>
    </source>
</evidence>
<dbReference type="GO" id="GO:0005737">
    <property type="term" value="C:cytoplasm"/>
    <property type="evidence" value="ECO:0007669"/>
    <property type="project" value="TreeGrafter"/>
</dbReference>
<dbReference type="EMBL" id="KB933107">
    <property type="protein sequence ID" value="EOO00130.1"/>
    <property type="molecule type" value="Genomic_DNA"/>
</dbReference>
<dbReference type="eggNOG" id="ENOG502QT05">
    <property type="taxonomic scope" value="Eukaryota"/>
</dbReference>
<dbReference type="Proteomes" id="UP000014074">
    <property type="component" value="Unassembled WGS sequence"/>
</dbReference>
<keyword evidence="3" id="KW-0479">Metal-binding</keyword>
<evidence type="ECO:0000256" key="4">
    <source>
        <dbReference type="ARBA" id="ARBA00022964"/>
    </source>
</evidence>
<dbReference type="SUPFAM" id="SSF51197">
    <property type="entry name" value="Clavaminate synthase-like"/>
    <property type="match status" value="1"/>
</dbReference>
<proteinExistence type="inferred from homology"/>
<name>R8BLI5_PHAM7</name>
<dbReference type="KEGG" id="tmn:UCRPA7_4387"/>
<keyword evidence="5" id="KW-0560">Oxidoreductase</keyword>
<feature type="domain" description="TauD/TfdA-like" evidence="8">
    <location>
        <begin position="174"/>
        <end position="243"/>
    </location>
</feature>
<dbReference type="InterPro" id="IPR051323">
    <property type="entry name" value="AtsK-like"/>
</dbReference>
<dbReference type="RefSeq" id="XP_007915144.1">
    <property type="nucleotide sequence ID" value="XM_007916953.1"/>
</dbReference>
<keyword evidence="4 9" id="KW-0223">Dioxygenase</keyword>
<keyword evidence="6" id="KW-0408">Iron</keyword>
<organism evidence="9 10">
    <name type="scientific">Phaeoacremonium minimum (strain UCR-PA7)</name>
    <name type="common">Esca disease fungus</name>
    <name type="synonym">Togninia minima</name>
    <dbReference type="NCBI Taxonomy" id="1286976"/>
    <lineage>
        <taxon>Eukaryota</taxon>
        <taxon>Fungi</taxon>
        <taxon>Dikarya</taxon>
        <taxon>Ascomycota</taxon>
        <taxon>Pezizomycotina</taxon>
        <taxon>Sordariomycetes</taxon>
        <taxon>Sordariomycetidae</taxon>
        <taxon>Togniniales</taxon>
        <taxon>Togniniaceae</taxon>
        <taxon>Phaeoacremonium</taxon>
    </lineage>
</organism>
<gene>
    <name evidence="9" type="ORF">UCRPA7_4387</name>
</gene>
<dbReference type="HOGENOM" id="CLU_1134230_0_0_1"/>
<protein>
    <submittedName>
        <fullName evidence="9">Putative alpha-ketoglutarate-dependent taurine dioxygenase protein</fullName>
    </submittedName>
</protein>
<comment type="cofactor">
    <cofactor evidence="1">
        <name>Fe(2+)</name>
        <dbReference type="ChEBI" id="CHEBI:29033"/>
    </cofactor>
</comment>
<dbReference type="PANTHER" id="PTHR30468">
    <property type="entry name" value="ALPHA-KETOGLUTARATE-DEPENDENT SULFONATE DIOXYGENASE"/>
    <property type="match status" value="1"/>
</dbReference>
<accession>R8BLI5</accession>
<dbReference type="InterPro" id="IPR042098">
    <property type="entry name" value="TauD-like_sf"/>
</dbReference>
<evidence type="ECO:0000256" key="5">
    <source>
        <dbReference type="ARBA" id="ARBA00023002"/>
    </source>
</evidence>
<feature type="region of interest" description="Disordered" evidence="7">
    <location>
        <begin position="220"/>
        <end position="245"/>
    </location>
</feature>
<dbReference type="Pfam" id="PF02668">
    <property type="entry name" value="TauD"/>
    <property type="match status" value="1"/>
</dbReference>
<evidence type="ECO:0000256" key="7">
    <source>
        <dbReference type="SAM" id="MobiDB-lite"/>
    </source>
</evidence>
<dbReference type="PANTHER" id="PTHR30468:SF1">
    <property type="entry name" value="ALPHA-KETOGLUTARATE-DEPENDENT SULFONATE DIOXYGENASE"/>
    <property type="match status" value="1"/>
</dbReference>
<evidence type="ECO:0000256" key="3">
    <source>
        <dbReference type="ARBA" id="ARBA00022723"/>
    </source>
</evidence>
<dbReference type="GeneID" id="19324833"/>
<evidence type="ECO:0000313" key="9">
    <source>
        <dbReference type="EMBL" id="EOO00130.1"/>
    </source>
</evidence>
<evidence type="ECO:0000256" key="2">
    <source>
        <dbReference type="ARBA" id="ARBA00005896"/>
    </source>
</evidence>
<dbReference type="Gene3D" id="3.60.130.10">
    <property type="entry name" value="Clavaminate synthase-like"/>
    <property type="match status" value="2"/>
</dbReference>
<sequence>MAPSAIEEPSTVTTFEAKGAPPVDKLKTVMVNTEGLKYPEYYPYNDPNDVFPEPEPFEYHDRALDADPAMPVFYNDHVKIEELTPYIGVRVTGLDLASLDKAGQDQLALLCAKKGIVFFGSDEKVKQTFRDVSLKKKLDMVRYYGQLHQHAVQPRPPESTEISVVYQDNMNTVRSDAPSGGDTLVGSLVEAYERLSPPMKQFLCGLRAVHSSKVMTAKAARVGGASRRKEVESTHPVVYEQPVSA</sequence>
<evidence type="ECO:0000313" key="10">
    <source>
        <dbReference type="Proteomes" id="UP000014074"/>
    </source>
</evidence>
<reference evidence="10" key="1">
    <citation type="journal article" date="2013" name="Genome Announc.">
        <title>Draft genome sequence of the ascomycete Phaeoacremonium aleophilum strain UCR-PA7, a causal agent of the esca disease complex in grapevines.</title>
        <authorList>
            <person name="Blanco-Ulate B."/>
            <person name="Rolshausen P."/>
            <person name="Cantu D."/>
        </authorList>
    </citation>
    <scope>NUCLEOTIDE SEQUENCE [LARGE SCALE GENOMIC DNA]</scope>
    <source>
        <strain evidence="10">UCR-PA7</strain>
    </source>
</reference>
<comment type="similarity">
    <text evidence="2">Belongs to the TfdA dioxygenase family.</text>
</comment>
<keyword evidence="10" id="KW-1185">Reference proteome</keyword>
<evidence type="ECO:0000256" key="6">
    <source>
        <dbReference type="ARBA" id="ARBA00023004"/>
    </source>
</evidence>
<dbReference type="GO" id="GO:0016706">
    <property type="term" value="F:2-oxoglutarate-dependent dioxygenase activity"/>
    <property type="evidence" value="ECO:0007669"/>
    <property type="project" value="TreeGrafter"/>
</dbReference>
<dbReference type="GO" id="GO:0046872">
    <property type="term" value="F:metal ion binding"/>
    <property type="evidence" value="ECO:0007669"/>
    <property type="project" value="UniProtKB-KW"/>
</dbReference>
<dbReference type="OrthoDB" id="10257314at2759"/>
<dbReference type="AlphaFoldDB" id="R8BLI5"/>
<evidence type="ECO:0000259" key="8">
    <source>
        <dbReference type="Pfam" id="PF02668"/>
    </source>
</evidence>